<dbReference type="InterPro" id="IPR009056">
    <property type="entry name" value="Cyt_c-like_dom"/>
</dbReference>
<dbReference type="Pfam" id="PF08240">
    <property type="entry name" value="ADH_N"/>
    <property type="match status" value="1"/>
</dbReference>
<sequence>MIWRTRSPPPDVVSRYLLILAGGSLPERPLLAGCLARSSVHDASTTMHDAGGCGRRTGDISSSRVRREPVQAGEEDQMRSMQFDEYGAPLKAFSYEDPTPQGKEVVVRIEACGVCHSDIHLHEGYFDMGGGNKADVTRARELPFTLGHEIVGEVVATGPGVTGAKPGDKRIVYPWIGCGDCPKCNSGEDQSCARPRNLGVHVDGGYSTHVKIPDEKFLFAYDGIPTELAGTYACSGITAYGALMKAKEGAERGGFIGLIGAGGVGMAGLMLAKAAIGAKTVVFDIDDAKLEAATRAGADYVFNSGAKETRKEVMKLTGGGLSGAVDFVGSDKSALFGINALGQNGVLVIIGLFGGAMTVPVPLFPLKGITVRGSYVGSLQEMSDMMALVRAGKVPPMPVKTRPLDAAWETLEDLRHGKIVGRVVLTP</sequence>
<keyword evidence="5 9" id="KW-0862">Zinc</keyword>
<dbReference type="SUPFAM" id="SSF51735">
    <property type="entry name" value="NAD(P)-binding Rossmann-fold domains"/>
    <property type="match status" value="1"/>
</dbReference>
<evidence type="ECO:0000256" key="1">
    <source>
        <dbReference type="ARBA" id="ARBA00001947"/>
    </source>
</evidence>
<evidence type="ECO:0000256" key="3">
    <source>
        <dbReference type="ARBA" id="ARBA00013190"/>
    </source>
</evidence>
<evidence type="ECO:0000256" key="8">
    <source>
        <dbReference type="PROSITE-ProRule" id="PRU00433"/>
    </source>
</evidence>
<evidence type="ECO:0000256" key="10">
    <source>
        <dbReference type="SAM" id="MobiDB-lite"/>
    </source>
</evidence>
<dbReference type="GO" id="GO:0009055">
    <property type="term" value="F:electron transfer activity"/>
    <property type="evidence" value="ECO:0007669"/>
    <property type="project" value="InterPro"/>
</dbReference>
<dbReference type="GO" id="GO:0004022">
    <property type="term" value="F:alcohol dehydrogenase (NAD+) activity"/>
    <property type="evidence" value="ECO:0007669"/>
    <property type="project" value="UniProtKB-EC"/>
</dbReference>
<evidence type="ECO:0000313" key="13">
    <source>
        <dbReference type="EMBL" id="PJK29256.1"/>
    </source>
</evidence>
<comment type="similarity">
    <text evidence="2 9">Belongs to the zinc-containing alcohol dehydrogenase family.</text>
</comment>
<evidence type="ECO:0000256" key="11">
    <source>
        <dbReference type="SAM" id="Phobius"/>
    </source>
</evidence>
<feature type="region of interest" description="Disordered" evidence="10">
    <location>
        <begin position="45"/>
        <end position="77"/>
    </location>
</feature>
<evidence type="ECO:0000256" key="7">
    <source>
        <dbReference type="ARBA" id="ARBA00023004"/>
    </source>
</evidence>
<dbReference type="CDD" id="cd08240">
    <property type="entry name" value="6_hydroxyhexanoate_dh_like"/>
    <property type="match status" value="1"/>
</dbReference>
<dbReference type="SUPFAM" id="SSF50129">
    <property type="entry name" value="GroES-like"/>
    <property type="match status" value="1"/>
</dbReference>
<dbReference type="GO" id="GO:0008270">
    <property type="term" value="F:zinc ion binding"/>
    <property type="evidence" value="ECO:0007669"/>
    <property type="project" value="InterPro"/>
</dbReference>
<evidence type="ECO:0000259" key="12">
    <source>
        <dbReference type="PROSITE" id="PS51007"/>
    </source>
</evidence>
<dbReference type="EC" id="1.1.1.1" evidence="3"/>
<dbReference type="SMART" id="SM00829">
    <property type="entry name" value="PKS_ER"/>
    <property type="match status" value="1"/>
</dbReference>
<dbReference type="Gene3D" id="3.90.180.10">
    <property type="entry name" value="Medium-chain alcohol dehydrogenases, catalytic domain"/>
    <property type="match status" value="1"/>
</dbReference>
<keyword evidence="11" id="KW-0472">Membrane</keyword>
<feature type="transmembrane region" description="Helical" evidence="11">
    <location>
        <begin position="345"/>
        <end position="364"/>
    </location>
</feature>
<evidence type="ECO:0000256" key="5">
    <source>
        <dbReference type="ARBA" id="ARBA00022833"/>
    </source>
</evidence>
<keyword evidence="8" id="KW-0349">Heme</keyword>
<keyword evidence="11" id="KW-1133">Transmembrane helix</keyword>
<organism evidence="13 14">
    <name type="scientific">Minwuia thermotolerans</name>
    <dbReference type="NCBI Taxonomy" id="2056226"/>
    <lineage>
        <taxon>Bacteria</taxon>
        <taxon>Pseudomonadati</taxon>
        <taxon>Pseudomonadota</taxon>
        <taxon>Alphaproteobacteria</taxon>
        <taxon>Minwuiales</taxon>
        <taxon>Minwuiaceae</taxon>
        <taxon>Minwuia</taxon>
    </lineage>
</organism>
<dbReference type="InterPro" id="IPR013149">
    <property type="entry name" value="ADH-like_C"/>
</dbReference>
<feature type="domain" description="Cytochrome c" evidence="12">
    <location>
        <begin position="97"/>
        <end position="248"/>
    </location>
</feature>
<dbReference type="PROSITE" id="PS00059">
    <property type="entry name" value="ADH_ZINC"/>
    <property type="match status" value="1"/>
</dbReference>
<dbReference type="EMBL" id="PHIG01000034">
    <property type="protein sequence ID" value="PJK29256.1"/>
    <property type="molecule type" value="Genomic_DNA"/>
</dbReference>
<dbReference type="InterPro" id="IPR036291">
    <property type="entry name" value="NAD(P)-bd_dom_sf"/>
</dbReference>
<keyword evidence="6" id="KW-0560">Oxidoreductase</keyword>
<evidence type="ECO:0000256" key="6">
    <source>
        <dbReference type="ARBA" id="ARBA00023002"/>
    </source>
</evidence>
<dbReference type="AlphaFoldDB" id="A0A2M9G0M4"/>
<evidence type="ECO:0000256" key="9">
    <source>
        <dbReference type="RuleBase" id="RU361277"/>
    </source>
</evidence>
<proteinExistence type="inferred from homology"/>
<keyword evidence="11" id="KW-0812">Transmembrane</keyword>
<dbReference type="GO" id="GO:0005737">
    <property type="term" value="C:cytoplasm"/>
    <property type="evidence" value="ECO:0007669"/>
    <property type="project" value="TreeGrafter"/>
</dbReference>
<comment type="caution">
    <text evidence="13">The sequence shown here is derived from an EMBL/GenBank/DDBJ whole genome shotgun (WGS) entry which is preliminary data.</text>
</comment>
<dbReference type="OrthoDB" id="9770544at2"/>
<evidence type="ECO:0000313" key="14">
    <source>
        <dbReference type="Proteomes" id="UP000229498"/>
    </source>
</evidence>
<keyword evidence="7 8" id="KW-0408">Iron</keyword>
<dbReference type="PANTHER" id="PTHR42940:SF8">
    <property type="entry name" value="VACUOLAR PROTEIN SORTING-ASSOCIATED PROTEIN 11"/>
    <property type="match status" value="1"/>
</dbReference>
<feature type="transmembrane region" description="Helical" evidence="11">
    <location>
        <begin position="254"/>
        <end position="276"/>
    </location>
</feature>
<dbReference type="PANTHER" id="PTHR42940">
    <property type="entry name" value="ALCOHOL DEHYDROGENASE 1-RELATED"/>
    <property type="match status" value="1"/>
</dbReference>
<dbReference type="GO" id="GO:0020037">
    <property type="term" value="F:heme binding"/>
    <property type="evidence" value="ECO:0007669"/>
    <property type="project" value="InterPro"/>
</dbReference>
<accession>A0A2M9G0M4</accession>
<gene>
    <name evidence="13" type="ORF">CVT23_12740</name>
</gene>
<keyword evidence="4 8" id="KW-0479">Metal-binding</keyword>
<dbReference type="PROSITE" id="PS51007">
    <property type="entry name" value="CYTC"/>
    <property type="match status" value="1"/>
</dbReference>
<dbReference type="Gene3D" id="3.40.50.720">
    <property type="entry name" value="NAD(P)-binding Rossmann-like Domain"/>
    <property type="match status" value="1"/>
</dbReference>
<dbReference type="InterPro" id="IPR011032">
    <property type="entry name" value="GroES-like_sf"/>
</dbReference>
<dbReference type="InterPro" id="IPR002328">
    <property type="entry name" value="ADH_Zn_CS"/>
</dbReference>
<dbReference type="Proteomes" id="UP000229498">
    <property type="component" value="Unassembled WGS sequence"/>
</dbReference>
<dbReference type="Pfam" id="PF00107">
    <property type="entry name" value="ADH_zinc_N"/>
    <property type="match status" value="1"/>
</dbReference>
<comment type="cofactor">
    <cofactor evidence="1 9">
        <name>Zn(2+)</name>
        <dbReference type="ChEBI" id="CHEBI:29105"/>
    </cofactor>
</comment>
<name>A0A2M9G0M4_9PROT</name>
<dbReference type="InterPro" id="IPR013154">
    <property type="entry name" value="ADH-like_N"/>
</dbReference>
<protein>
    <recommendedName>
        <fullName evidence="3">alcohol dehydrogenase</fullName>
        <ecNumber evidence="3">1.1.1.1</ecNumber>
    </recommendedName>
</protein>
<evidence type="ECO:0000256" key="2">
    <source>
        <dbReference type="ARBA" id="ARBA00008072"/>
    </source>
</evidence>
<keyword evidence="14" id="KW-1185">Reference proteome</keyword>
<dbReference type="InterPro" id="IPR020843">
    <property type="entry name" value="ER"/>
</dbReference>
<evidence type="ECO:0000256" key="4">
    <source>
        <dbReference type="ARBA" id="ARBA00022723"/>
    </source>
</evidence>
<reference evidence="13 14" key="1">
    <citation type="submission" date="2017-11" db="EMBL/GenBank/DDBJ databases">
        <title>Draft genome sequence of Rhizobiales bacterium SY3-13.</title>
        <authorList>
            <person name="Sun C."/>
        </authorList>
    </citation>
    <scope>NUCLEOTIDE SEQUENCE [LARGE SCALE GENOMIC DNA]</scope>
    <source>
        <strain evidence="13 14">SY3-13</strain>
    </source>
</reference>